<dbReference type="EMBL" id="AACS02000004">
    <property type="protein sequence ID" value="EAU81609.2"/>
    <property type="molecule type" value="Genomic_DNA"/>
</dbReference>
<dbReference type="AlphaFoldDB" id="A8PBE3"/>
<dbReference type="InParanoid" id="A8PBE3"/>
<dbReference type="OMA" id="SAWRDWV"/>
<dbReference type="PANTHER" id="PTHR41814:SF1">
    <property type="entry name" value="CELLULASE"/>
    <property type="match status" value="1"/>
</dbReference>
<dbReference type="GO" id="GO:0005975">
    <property type="term" value="P:carbohydrate metabolic process"/>
    <property type="evidence" value="ECO:0007669"/>
    <property type="project" value="InterPro"/>
</dbReference>
<dbReference type="Proteomes" id="UP000001861">
    <property type="component" value="Unassembled WGS sequence"/>
</dbReference>
<dbReference type="RefSeq" id="XP_001840162.2">
    <property type="nucleotide sequence ID" value="XM_001840110.2"/>
</dbReference>
<dbReference type="VEuPathDB" id="FungiDB:CC1G_02625"/>
<keyword evidence="4" id="KW-1185">Reference proteome</keyword>
<dbReference type="HOGENOM" id="CLU_037534_0_0_1"/>
<dbReference type="Pfam" id="PF07470">
    <property type="entry name" value="Glyco_hydro_88"/>
    <property type="match status" value="1"/>
</dbReference>
<feature type="signal peptide" evidence="2">
    <location>
        <begin position="1"/>
        <end position="27"/>
    </location>
</feature>
<organism evidence="3 4">
    <name type="scientific">Coprinopsis cinerea (strain Okayama-7 / 130 / ATCC MYA-4618 / FGSC 9003)</name>
    <name type="common">Inky cap fungus</name>
    <name type="synonym">Hormographiella aspergillata</name>
    <dbReference type="NCBI Taxonomy" id="240176"/>
    <lineage>
        <taxon>Eukaryota</taxon>
        <taxon>Fungi</taxon>
        <taxon>Dikarya</taxon>
        <taxon>Basidiomycota</taxon>
        <taxon>Agaricomycotina</taxon>
        <taxon>Agaricomycetes</taxon>
        <taxon>Agaricomycetidae</taxon>
        <taxon>Agaricales</taxon>
        <taxon>Agaricineae</taxon>
        <taxon>Psathyrellaceae</taxon>
        <taxon>Coprinopsis</taxon>
    </lineage>
</organism>
<dbReference type="InterPro" id="IPR012341">
    <property type="entry name" value="6hp_glycosidase-like_sf"/>
</dbReference>
<dbReference type="Gene3D" id="1.50.10.10">
    <property type="match status" value="1"/>
</dbReference>
<dbReference type="eggNOG" id="ENOG502RZ5C">
    <property type="taxonomic scope" value="Eukaryota"/>
</dbReference>
<dbReference type="InterPro" id="IPR008928">
    <property type="entry name" value="6-hairpin_glycosidase_sf"/>
</dbReference>
<dbReference type="PANTHER" id="PTHR41814">
    <property type="entry name" value="EXPRESSED PROTEIN"/>
    <property type="match status" value="1"/>
</dbReference>
<comment type="caution">
    <text evidence="3">The sequence shown here is derived from an EMBL/GenBank/DDBJ whole genome shotgun (WGS) entry which is preliminary data.</text>
</comment>
<dbReference type="SUPFAM" id="SSF48208">
    <property type="entry name" value="Six-hairpin glycosidases"/>
    <property type="match status" value="1"/>
</dbReference>
<evidence type="ECO:0000313" key="4">
    <source>
        <dbReference type="Proteomes" id="UP000001861"/>
    </source>
</evidence>
<reference evidence="3 4" key="1">
    <citation type="journal article" date="2010" name="Proc. Natl. Acad. Sci. U.S.A.">
        <title>Insights into evolution of multicellular fungi from the assembled chromosomes of the mushroom Coprinopsis cinerea (Coprinus cinereus).</title>
        <authorList>
            <person name="Stajich J.E."/>
            <person name="Wilke S.K."/>
            <person name="Ahren D."/>
            <person name="Au C.H."/>
            <person name="Birren B.W."/>
            <person name="Borodovsky M."/>
            <person name="Burns C."/>
            <person name="Canback B."/>
            <person name="Casselton L.A."/>
            <person name="Cheng C.K."/>
            <person name="Deng J."/>
            <person name="Dietrich F.S."/>
            <person name="Fargo D.C."/>
            <person name="Farman M.L."/>
            <person name="Gathman A.C."/>
            <person name="Goldberg J."/>
            <person name="Guigo R."/>
            <person name="Hoegger P.J."/>
            <person name="Hooker J.B."/>
            <person name="Huggins A."/>
            <person name="James T.Y."/>
            <person name="Kamada T."/>
            <person name="Kilaru S."/>
            <person name="Kodira C."/>
            <person name="Kues U."/>
            <person name="Kupfer D."/>
            <person name="Kwan H.S."/>
            <person name="Lomsadze A."/>
            <person name="Li W."/>
            <person name="Lilly W.W."/>
            <person name="Ma L.J."/>
            <person name="Mackey A.J."/>
            <person name="Manning G."/>
            <person name="Martin F."/>
            <person name="Muraguchi H."/>
            <person name="Natvig D.O."/>
            <person name="Palmerini H."/>
            <person name="Ramesh M.A."/>
            <person name="Rehmeyer C.J."/>
            <person name="Roe B.A."/>
            <person name="Shenoy N."/>
            <person name="Stanke M."/>
            <person name="Ter-Hovhannisyan V."/>
            <person name="Tunlid A."/>
            <person name="Velagapudi R."/>
            <person name="Vision T.J."/>
            <person name="Zeng Q."/>
            <person name="Zolan M.E."/>
            <person name="Pukkila P.J."/>
        </authorList>
    </citation>
    <scope>NUCLEOTIDE SEQUENCE [LARGE SCALE GENOMIC DNA]</scope>
    <source>
        <strain evidence="4">Okayama-7 / 130 / ATCC MYA-4618 / FGSC 9003</strain>
    </source>
</reference>
<sequence>MVRTLGTHKALLILIVGILTFLHLSQGQELSNAQIETISERLRESAQASWEIGTRAQAILELNATTYSVFSGSSLPPPSTVPDDVAGAMQPLFDIARGILEGLNPSQDNPQPLMQDGSAADPAANGITILLANWTQQDDGNGTYAKAAQNQLAYLYSDAVPKTGDGAISHRVDQLQLWSDFVYMVPPFLAYYGVTTSNRTLLTEAFNQVRLYRSYLRDNETGMWRHILLGESGNDEGYWTTGNGWAAAGMLRVHATMQNSQYSNSLQEEQFALASWVAEIHEAIYPHLAKDIFTNYADQPASSPGNFHDAASTALLAATVYRASAHLHQHTHIPSAERSRRRLFSVDAGGRDANFSSLEGYNHFSPDGWLTPVVNPHQYGEEGSQSAEGQAFVLMLHAAYNEWKEDGRQGSDCSWDMDNYLHKRPPM</sequence>
<evidence type="ECO:0000256" key="1">
    <source>
        <dbReference type="ARBA" id="ARBA00022801"/>
    </source>
</evidence>
<name>A8PBE3_COPC7</name>
<dbReference type="GeneID" id="6016794"/>
<evidence type="ECO:0000313" key="3">
    <source>
        <dbReference type="EMBL" id="EAU81609.2"/>
    </source>
</evidence>
<feature type="chain" id="PRO_5002725131" description="Six-hairpin glycosidase" evidence="2">
    <location>
        <begin position="28"/>
        <end position="427"/>
    </location>
</feature>
<dbReference type="GO" id="GO:0016787">
    <property type="term" value="F:hydrolase activity"/>
    <property type="evidence" value="ECO:0007669"/>
    <property type="project" value="UniProtKB-KW"/>
</dbReference>
<dbReference type="KEGG" id="cci:CC1G_02625"/>
<keyword evidence="1" id="KW-0378">Hydrolase</keyword>
<keyword evidence="2" id="KW-0732">Signal</keyword>
<accession>A8PBE3</accession>
<protein>
    <recommendedName>
        <fullName evidence="5">Six-hairpin glycosidase</fullName>
    </recommendedName>
</protein>
<dbReference type="OrthoDB" id="4138492at2759"/>
<gene>
    <name evidence="3" type="ORF">CC1G_02625</name>
</gene>
<evidence type="ECO:0000256" key="2">
    <source>
        <dbReference type="SAM" id="SignalP"/>
    </source>
</evidence>
<evidence type="ECO:0008006" key="5">
    <source>
        <dbReference type="Google" id="ProtNLM"/>
    </source>
</evidence>
<dbReference type="InterPro" id="IPR010905">
    <property type="entry name" value="Glyco_hydro_88"/>
</dbReference>
<proteinExistence type="predicted"/>